<evidence type="ECO:0000313" key="1">
    <source>
        <dbReference type="EMBL" id="VUZ51463.1"/>
    </source>
</evidence>
<dbReference type="SUPFAM" id="SSF63712">
    <property type="entry name" value="Nicotinic receptor ligand binding domain-like"/>
    <property type="match status" value="1"/>
</dbReference>
<evidence type="ECO:0000313" key="2">
    <source>
        <dbReference type="Proteomes" id="UP000321570"/>
    </source>
</evidence>
<dbReference type="InterPro" id="IPR036734">
    <property type="entry name" value="Neur_chan_lig-bd_sf"/>
</dbReference>
<accession>A0A564YXL1</accession>
<dbReference type="Proteomes" id="UP000321570">
    <property type="component" value="Unassembled WGS sequence"/>
</dbReference>
<proteinExistence type="predicted"/>
<gene>
    <name evidence="1" type="ORF">WMSIL1_LOCUS10202</name>
</gene>
<reference evidence="1 2" key="1">
    <citation type="submission" date="2019-07" db="EMBL/GenBank/DDBJ databases">
        <authorList>
            <person name="Jastrzebski P J."/>
            <person name="Paukszto L."/>
            <person name="Jastrzebski P J."/>
        </authorList>
    </citation>
    <scope>NUCLEOTIDE SEQUENCE [LARGE SCALE GENOMIC DNA]</scope>
    <source>
        <strain evidence="1 2">WMS-il1</strain>
    </source>
</reference>
<feature type="non-terminal residue" evidence="1">
    <location>
        <position position="166"/>
    </location>
</feature>
<evidence type="ECO:0008006" key="3">
    <source>
        <dbReference type="Google" id="ProtNLM"/>
    </source>
</evidence>
<dbReference type="AlphaFoldDB" id="A0A564YXL1"/>
<name>A0A564YXL1_HYMDI</name>
<dbReference type="EMBL" id="CABIJS010000444">
    <property type="protein sequence ID" value="VUZ51463.1"/>
    <property type="molecule type" value="Genomic_DNA"/>
</dbReference>
<keyword evidence="2" id="KW-1185">Reference proteome</keyword>
<organism evidence="1 2">
    <name type="scientific">Hymenolepis diminuta</name>
    <name type="common">Rat tapeworm</name>
    <dbReference type="NCBI Taxonomy" id="6216"/>
    <lineage>
        <taxon>Eukaryota</taxon>
        <taxon>Metazoa</taxon>
        <taxon>Spiralia</taxon>
        <taxon>Lophotrochozoa</taxon>
        <taxon>Platyhelminthes</taxon>
        <taxon>Cestoda</taxon>
        <taxon>Eucestoda</taxon>
        <taxon>Cyclophyllidea</taxon>
        <taxon>Hymenolepididae</taxon>
        <taxon>Hymenolepis</taxon>
    </lineage>
</organism>
<protein>
    <recommendedName>
        <fullName evidence="3">Neurotransmitter-gated ion-channel ligand-binding domain-containing protein</fullName>
    </recommendedName>
</protein>
<dbReference type="GO" id="GO:0005230">
    <property type="term" value="F:extracellular ligand-gated monoatomic ion channel activity"/>
    <property type="evidence" value="ECO:0007669"/>
    <property type="project" value="InterPro"/>
</dbReference>
<dbReference type="GO" id="GO:0016020">
    <property type="term" value="C:membrane"/>
    <property type="evidence" value="ECO:0007669"/>
    <property type="project" value="InterPro"/>
</dbReference>
<sequence length="166" mass="19119">MDDLVSVLADLCDTLENSSIFLPASLKRETSPDTCPPSSTQSLSKLADYRRRSVELSREMKQLSIRTEKVVVEVRVVFLKIGEIDTLKEFYQADAFLQTKWREPKLDSKPPEELGTVDLERYWNPLCYIDNILSETKEVQWLSTTVGQGGEVYIIERRRIKGVFLE</sequence>
<dbReference type="Gene3D" id="2.70.170.10">
    <property type="entry name" value="Neurotransmitter-gated ion-channel ligand-binding domain"/>
    <property type="match status" value="1"/>
</dbReference>